<dbReference type="OrthoDB" id="9914702at2"/>
<proteinExistence type="predicted"/>
<name>A0A427TXN7_9VIBR</name>
<dbReference type="AlphaFoldDB" id="A0A427TXN7"/>
<gene>
    <name evidence="1" type="ORF">EJA03_18740</name>
</gene>
<dbReference type="Proteomes" id="UP000269041">
    <property type="component" value="Unassembled WGS sequence"/>
</dbReference>
<accession>A0A427TXN7</accession>
<dbReference type="RefSeq" id="WP_148101001.1">
    <property type="nucleotide sequence ID" value="NZ_RSFA01000140.1"/>
</dbReference>
<protein>
    <submittedName>
        <fullName evidence="1">Uncharacterized protein</fullName>
    </submittedName>
</protein>
<feature type="non-terminal residue" evidence="1">
    <location>
        <position position="220"/>
    </location>
</feature>
<sequence length="220" mass="25313">MNNTLSSWRPNIPSRISRNKFLSFDQPQEEGSNSVTRRATTLANMYWFDRDGERVVKSACQHVFSSLSNELGSQEVKSFKPNKATNSQRKSLLQTKVNEDDIRQHMLSYAALKWDHHVQRSSIEPTLEQKTQVLKNISNWLGVSSVDASKSFLESALRVIVDKQQLEHKSMITGSFELKRAVRDRIDEITFESVTREINKIVNEYILNNKLFGSDGKYIT</sequence>
<reference evidence="1 2" key="1">
    <citation type="submission" date="2018-12" db="EMBL/GenBank/DDBJ databases">
        <title>Genomic taxonomy of the Vibrionaceae family.</title>
        <authorList>
            <person name="Gomez-Gil B."/>
            <person name="Enciso-Ibarra K."/>
        </authorList>
    </citation>
    <scope>NUCLEOTIDE SEQUENCE [LARGE SCALE GENOMIC DNA]</scope>
    <source>
        <strain evidence="1 2">CAIM 594</strain>
    </source>
</reference>
<comment type="caution">
    <text evidence="1">The sequence shown here is derived from an EMBL/GenBank/DDBJ whole genome shotgun (WGS) entry which is preliminary data.</text>
</comment>
<evidence type="ECO:0000313" key="2">
    <source>
        <dbReference type="Proteomes" id="UP000269041"/>
    </source>
</evidence>
<dbReference type="EMBL" id="RSFA01000140">
    <property type="protein sequence ID" value="RSD28925.1"/>
    <property type="molecule type" value="Genomic_DNA"/>
</dbReference>
<organism evidence="1 2">
    <name type="scientific">Vibrio pectenicida</name>
    <dbReference type="NCBI Taxonomy" id="62763"/>
    <lineage>
        <taxon>Bacteria</taxon>
        <taxon>Pseudomonadati</taxon>
        <taxon>Pseudomonadota</taxon>
        <taxon>Gammaproteobacteria</taxon>
        <taxon>Vibrionales</taxon>
        <taxon>Vibrionaceae</taxon>
        <taxon>Vibrio</taxon>
    </lineage>
</organism>
<keyword evidence="2" id="KW-1185">Reference proteome</keyword>
<evidence type="ECO:0000313" key="1">
    <source>
        <dbReference type="EMBL" id="RSD28925.1"/>
    </source>
</evidence>